<dbReference type="PANTHER" id="PTHR30386:SF26">
    <property type="entry name" value="TRANSPORT PROTEIN COMB"/>
    <property type="match status" value="1"/>
</dbReference>
<evidence type="ECO:0000256" key="2">
    <source>
        <dbReference type="ARBA" id="ARBA00009477"/>
    </source>
</evidence>
<feature type="domain" description="AprE-like beta-barrel" evidence="9">
    <location>
        <begin position="390"/>
        <end position="480"/>
    </location>
</feature>
<proteinExistence type="inferred from homology"/>
<organism evidence="10 11">
    <name type="scientific">Leptolyngbya boryana NIES-2135</name>
    <dbReference type="NCBI Taxonomy" id="1973484"/>
    <lineage>
        <taxon>Bacteria</taxon>
        <taxon>Bacillati</taxon>
        <taxon>Cyanobacteriota</taxon>
        <taxon>Cyanophyceae</taxon>
        <taxon>Leptolyngbyales</taxon>
        <taxon>Leptolyngbyaceae</taxon>
        <taxon>Leptolyngbya group</taxon>
        <taxon>Leptolyngbya</taxon>
    </lineage>
</organism>
<keyword evidence="6" id="KW-0175">Coiled coil</keyword>
<name>A0A1Z4JSZ2_LEPBY</name>
<evidence type="ECO:0000259" key="9">
    <source>
        <dbReference type="Pfam" id="PF26002"/>
    </source>
</evidence>
<keyword evidence="4" id="KW-1133">Transmembrane helix</keyword>
<feature type="compositionally biased region" description="Polar residues" evidence="7">
    <location>
        <begin position="1"/>
        <end position="17"/>
    </location>
</feature>
<accession>A0A1Z4JSZ2</accession>
<keyword evidence="5" id="KW-0472">Membrane</keyword>
<dbReference type="Pfam" id="PF26002">
    <property type="entry name" value="Beta-barrel_AprE"/>
    <property type="match status" value="1"/>
</dbReference>
<feature type="coiled-coil region" evidence="6">
    <location>
        <begin position="261"/>
        <end position="324"/>
    </location>
</feature>
<dbReference type="PRINTS" id="PR01490">
    <property type="entry name" value="RTXTOXIND"/>
</dbReference>
<dbReference type="GO" id="GO:0016020">
    <property type="term" value="C:membrane"/>
    <property type="evidence" value="ECO:0007669"/>
    <property type="project" value="UniProtKB-SubCell"/>
</dbReference>
<dbReference type="InterPro" id="IPR058982">
    <property type="entry name" value="Beta-barrel_AprE"/>
</dbReference>
<evidence type="ECO:0000313" key="10">
    <source>
        <dbReference type="EMBL" id="BAY59758.1"/>
    </source>
</evidence>
<dbReference type="Pfam" id="PF25917">
    <property type="entry name" value="BSH_RND"/>
    <property type="match status" value="1"/>
</dbReference>
<geneLocation type="plasmid" evidence="10">
    <name>plasmid2</name>
</geneLocation>
<reference evidence="10 11" key="1">
    <citation type="submission" date="2017-06" db="EMBL/GenBank/DDBJ databases">
        <title>Genome sequencing of cyanobaciteial culture collection at National Institute for Environmental Studies (NIES).</title>
        <authorList>
            <person name="Hirose Y."/>
            <person name="Shimura Y."/>
            <person name="Fujisawa T."/>
            <person name="Nakamura Y."/>
            <person name="Kawachi M."/>
        </authorList>
    </citation>
    <scope>NUCLEOTIDE SEQUENCE [LARGE SCALE GENOMIC DNA]</scope>
    <source>
        <strain evidence="10 11">NIES-2135</strain>
        <plasmid evidence="11">Plasmid Plasmid2 dna</plasmid>
    </source>
</reference>
<dbReference type="InterPro" id="IPR050739">
    <property type="entry name" value="MFP"/>
</dbReference>
<comment type="subcellular location">
    <subcellularLocation>
        <location evidence="1">Membrane</location>
        <topology evidence="1">Single-pass membrane protein</topology>
    </subcellularLocation>
</comment>
<feature type="domain" description="Multidrug resistance protein MdtA-like barrel-sandwich hybrid" evidence="8">
    <location>
        <begin position="86"/>
        <end position="177"/>
    </location>
</feature>
<dbReference type="AlphaFoldDB" id="A0A1Z4JSZ2"/>
<dbReference type="EMBL" id="AP018205">
    <property type="protein sequence ID" value="BAY59758.1"/>
    <property type="molecule type" value="Genomic_DNA"/>
</dbReference>
<evidence type="ECO:0000256" key="5">
    <source>
        <dbReference type="ARBA" id="ARBA00023136"/>
    </source>
</evidence>
<protein>
    <submittedName>
        <fullName evidence="10">Uncharacterized protein</fullName>
    </submittedName>
</protein>
<evidence type="ECO:0000256" key="7">
    <source>
        <dbReference type="SAM" id="MobiDB-lite"/>
    </source>
</evidence>
<dbReference type="Gene3D" id="2.40.30.170">
    <property type="match status" value="1"/>
</dbReference>
<evidence type="ECO:0000256" key="1">
    <source>
        <dbReference type="ARBA" id="ARBA00004167"/>
    </source>
</evidence>
<dbReference type="Gene3D" id="2.40.50.100">
    <property type="match status" value="1"/>
</dbReference>
<dbReference type="SUPFAM" id="SSF111369">
    <property type="entry name" value="HlyD-like secretion proteins"/>
    <property type="match status" value="1"/>
</dbReference>
<evidence type="ECO:0000256" key="3">
    <source>
        <dbReference type="ARBA" id="ARBA00022692"/>
    </source>
</evidence>
<feature type="region of interest" description="Disordered" evidence="7">
    <location>
        <begin position="1"/>
        <end position="29"/>
    </location>
</feature>
<evidence type="ECO:0000313" key="11">
    <source>
        <dbReference type="Proteomes" id="UP000217895"/>
    </source>
</evidence>
<keyword evidence="10" id="KW-0614">Plasmid</keyword>
<sequence length="504" mass="55126">MTVSPNFEPNQSGSEANTPPAKPPQKTKLPRFEHPSVLQQSNFWSRAILWTFIGGLGLGLVWACTAKIEEAIPAQGKLEPQGAVKEVQIPVNGVVKTILVKDGQRVKQGEVLLTIDPTTPKAQLESLQKVRTTLLQENAFYRSQLAGTGGATTTIVIPPQFLSLTRSRAALLADTVLIRAQLDGSGGEALTATQQERLQSNQAELSTRAIAAQLAGDQLDRQLAQTGVKLESARRTLALNQKILADVEPLARDGAISKIQLLKQQQEVESNQSEVAQLEQEQRRLQFGIQEAQVKVENTLAVDRKDLTRQLSENEQKIAEIDSQLTKAIVENDKKLAEIDSQMAQSKQTLQYGELRAPSDGIVFELKANVPGYVANSTEPVLKIVPEDALVAKVSITNQDIGFVREGMSVDVRIDSFPFSEFGDIKGTLSWIGSDALPPTQVQPLYTFPAKIKLDRQALSTNGRSISLQSGMSLSANIKIRKRTVMSILTDQFAKVSESLNHVR</sequence>
<keyword evidence="3" id="KW-0812">Transmembrane</keyword>
<evidence type="ECO:0000259" key="8">
    <source>
        <dbReference type="Pfam" id="PF25917"/>
    </source>
</evidence>
<evidence type="ECO:0000256" key="6">
    <source>
        <dbReference type="SAM" id="Coils"/>
    </source>
</evidence>
<comment type="similarity">
    <text evidence="2">Belongs to the membrane fusion protein (MFP) (TC 8.A.1) family.</text>
</comment>
<gene>
    <name evidence="10" type="ORF">NIES2135_66350</name>
</gene>
<dbReference type="PANTHER" id="PTHR30386">
    <property type="entry name" value="MEMBRANE FUSION SUBUNIT OF EMRAB-TOLC MULTIDRUG EFFLUX PUMP"/>
    <property type="match status" value="1"/>
</dbReference>
<dbReference type="Proteomes" id="UP000217895">
    <property type="component" value="Plasmid Plasmid2 dna"/>
</dbReference>
<dbReference type="InterPro" id="IPR058625">
    <property type="entry name" value="MdtA-like_BSH"/>
</dbReference>
<keyword evidence="11" id="KW-1185">Reference proteome</keyword>
<evidence type="ECO:0000256" key="4">
    <source>
        <dbReference type="ARBA" id="ARBA00022989"/>
    </source>
</evidence>